<evidence type="ECO:0000256" key="3">
    <source>
        <dbReference type="SAM" id="MobiDB-lite"/>
    </source>
</evidence>
<dbReference type="GO" id="GO:0005634">
    <property type="term" value="C:nucleus"/>
    <property type="evidence" value="ECO:0007669"/>
    <property type="project" value="TreeGrafter"/>
</dbReference>
<keyword evidence="6" id="KW-1185">Reference proteome</keyword>
<comment type="caution">
    <text evidence="5">The sequence shown here is derived from an EMBL/GenBank/DDBJ whole genome shotgun (WGS) entry which is preliminary data.</text>
</comment>
<protein>
    <recommendedName>
        <fullName evidence="4">SAP domain-containing protein</fullName>
    </recommendedName>
</protein>
<dbReference type="AlphaFoldDB" id="A0AAW1QYN9"/>
<feature type="region of interest" description="Disordered" evidence="3">
    <location>
        <begin position="191"/>
        <end position="255"/>
    </location>
</feature>
<dbReference type="Gene3D" id="1.10.720.30">
    <property type="entry name" value="SAP domain"/>
    <property type="match status" value="1"/>
</dbReference>
<gene>
    <name evidence="5" type="ORF">WJX74_008963</name>
</gene>
<dbReference type="SMART" id="SM00513">
    <property type="entry name" value="SAP"/>
    <property type="match status" value="1"/>
</dbReference>
<organism evidence="5 6">
    <name type="scientific">Apatococcus lobatus</name>
    <dbReference type="NCBI Taxonomy" id="904363"/>
    <lineage>
        <taxon>Eukaryota</taxon>
        <taxon>Viridiplantae</taxon>
        <taxon>Chlorophyta</taxon>
        <taxon>core chlorophytes</taxon>
        <taxon>Trebouxiophyceae</taxon>
        <taxon>Chlorellales</taxon>
        <taxon>Chlorellaceae</taxon>
        <taxon>Apatococcus</taxon>
    </lineage>
</organism>
<dbReference type="InterPro" id="IPR036361">
    <property type="entry name" value="SAP_dom_sf"/>
</dbReference>
<feature type="region of interest" description="Disordered" evidence="3">
    <location>
        <begin position="41"/>
        <end position="175"/>
    </location>
</feature>
<evidence type="ECO:0000256" key="2">
    <source>
        <dbReference type="ARBA" id="ARBA00046328"/>
    </source>
</evidence>
<dbReference type="EMBL" id="JALJOS010000020">
    <property type="protein sequence ID" value="KAK9826669.1"/>
    <property type="molecule type" value="Genomic_DNA"/>
</dbReference>
<feature type="compositionally biased region" description="Low complexity" evidence="3">
    <location>
        <begin position="120"/>
        <end position="142"/>
    </location>
</feature>
<evidence type="ECO:0000256" key="1">
    <source>
        <dbReference type="ARBA" id="ARBA00022553"/>
    </source>
</evidence>
<dbReference type="Proteomes" id="UP001438707">
    <property type="component" value="Unassembled WGS sequence"/>
</dbReference>
<keyword evidence="1" id="KW-0597">Phosphoprotein</keyword>
<feature type="compositionally biased region" description="Basic and acidic residues" evidence="3">
    <location>
        <begin position="191"/>
        <end position="204"/>
    </location>
</feature>
<evidence type="ECO:0000313" key="6">
    <source>
        <dbReference type="Proteomes" id="UP001438707"/>
    </source>
</evidence>
<feature type="domain" description="SAP" evidence="4">
    <location>
        <begin position="9"/>
        <end position="43"/>
    </location>
</feature>
<dbReference type="SUPFAM" id="SSF68906">
    <property type="entry name" value="SAP domain"/>
    <property type="match status" value="1"/>
</dbReference>
<feature type="compositionally biased region" description="Low complexity" evidence="3">
    <location>
        <begin position="82"/>
        <end position="91"/>
    </location>
</feature>
<evidence type="ECO:0000259" key="4">
    <source>
        <dbReference type="PROSITE" id="PS50800"/>
    </source>
</evidence>
<dbReference type="PROSITE" id="PS50800">
    <property type="entry name" value="SAP"/>
    <property type="match status" value="1"/>
</dbReference>
<dbReference type="InterPro" id="IPR052240">
    <property type="entry name" value="SAP_domain_ribonucleoprotein"/>
</dbReference>
<dbReference type="GO" id="GO:0016973">
    <property type="term" value="P:poly(A)+ mRNA export from nucleus"/>
    <property type="evidence" value="ECO:0007669"/>
    <property type="project" value="TreeGrafter"/>
</dbReference>
<comment type="similarity">
    <text evidence="2">Belongs to the SAP domain-containing ribonucleoprotein family.</text>
</comment>
<feature type="compositionally biased region" description="Low complexity" evidence="3">
    <location>
        <begin position="205"/>
        <end position="220"/>
    </location>
</feature>
<sequence>MASTEPVDLKKLKVQELRDELKKRDLDTSGVKSVLVARLEEAVQKDSPAAADESKPEPEQGGVADAPVAPVESAEESKEPEAAAATTAAVPIQESEAERARKRAERFGILDAGGSTRKMAAAPSGSHAPAANGKKAGAIAKAVEADPEEVSRRKDRAKRFGLPIPTSAAEEQDKRKARAARFDMPTVLSTAEEKAKLDKRRDRFGGTAAAPNATGNANAADPKLEARAKRFGSGSIDSADLDAKKKARAERFALP</sequence>
<proteinExistence type="inferred from homology"/>
<reference evidence="5 6" key="1">
    <citation type="journal article" date="2024" name="Nat. Commun.">
        <title>Phylogenomics reveals the evolutionary origins of lichenization in chlorophyte algae.</title>
        <authorList>
            <person name="Puginier C."/>
            <person name="Libourel C."/>
            <person name="Otte J."/>
            <person name="Skaloud P."/>
            <person name="Haon M."/>
            <person name="Grisel S."/>
            <person name="Petersen M."/>
            <person name="Berrin J.G."/>
            <person name="Delaux P.M."/>
            <person name="Dal Grande F."/>
            <person name="Keller J."/>
        </authorList>
    </citation>
    <scope>NUCLEOTIDE SEQUENCE [LARGE SCALE GENOMIC DNA]</scope>
    <source>
        <strain evidence="5 6">SAG 2145</strain>
    </source>
</reference>
<dbReference type="Pfam" id="PF02037">
    <property type="entry name" value="SAP"/>
    <property type="match status" value="1"/>
</dbReference>
<dbReference type="InterPro" id="IPR003034">
    <property type="entry name" value="SAP_dom"/>
</dbReference>
<name>A0AAW1QYN9_9CHLO</name>
<evidence type="ECO:0000313" key="5">
    <source>
        <dbReference type="EMBL" id="KAK9826669.1"/>
    </source>
</evidence>
<dbReference type="PANTHER" id="PTHR46551">
    <property type="entry name" value="SAP DOMAIN-CONTAINING RIBONUCLEOPROTEIN"/>
    <property type="match status" value="1"/>
</dbReference>
<dbReference type="PANTHER" id="PTHR46551:SF1">
    <property type="entry name" value="SAP DOMAIN-CONTAINING RIBONUCLEOPROTEIN"/>
    <property type="match status" value="1"/>
</dbReference>
<accession>A0AAW1QYN9</accession>